<evidence type="ECO:0000313" key="2">
    <source>
        <dbReference type="Proteomes" id="UP001385951"/>
    </source>
</evidence>
<evidence type="ECO:0000313" key="1">
    <source>
        <dbReference type="EMBL" id="KAK7693427.1"/>
    </source>
</evidence>
<comment type="caution">
    <text evidence="1">The sequence shown here is derived from an EMBL/GenBank/DDBJ whole genome shotgun (WGS) entry which is preliminary data.</text>
</comment>
<accession>A0AAW0GLA7</accession>
<dbReference type="AlphaFoldDB" id="A0AAW0GLA7"/>
<reference evidence="1 2" key="1">
    <citation type="submission" date="2022-09" db="EMBL/GenBank/DDBJ databases">
        <authorList>
            <person name="Palmer J.M."/>
        </authorList>
    </citation>
    <scope>NUCLEOTIDE SEQUENCE [LARGE SCALE GENOMIC DNA]</scope>
    <source>
        <strain evidence="1 2">DSM 7382</strain>
    </source>
</reference>
<dbReference type="InterPro" id="IPR027417">
    <property type="entry name" value="P-loop_NTPase"/>
</dbReference>
<dbReference type="SUPFAM" id="SSF52540">
    <property type="entry name" value="P-loop containing nucleoside triphosphate hydrolases"/>
    <property type="match status" value="1"/>
</dbReference>
<sequence>MATLRIKWGDMFWEDHFGETSPELTLSRYVEGFYIPPSHVNFRQPAEMLPVDPEYGFANWDDPDGAIDWDRMSAFLSDLKKTGILPPDHQSFDSFNETANVPVDADIVAEWRRRSEKLASEHLESHGEKLVWAIVDGFVLYWDKRVVQDLDIRAFIRVPEDIARSRREARSYYTPEGEVWRDPPQYWEKIVWPAYIRALQGPIRGRKCCRR</sequence>
<protein>
    <submittedName>
        <fullName evidence="1">Uncharacterized protein</fullName>
    </submittedName>
</protein>
<name>A0AAW0GLA7_9APHY</name>
<proteinExistence type="predicted"/>
<dbReference type="EMBL" id="JASBNA010000003">
    <property type="protein sequence ID" value="KAK7693427.1"/>
    <property type="molecule type" value="Genomic_DNA"/>
</dbReference>
<keyword evidence="2" id="KW-1185">Reference proteome</keyword>
<gene>
    <name evidence="1" type="ORF">QCA50_002995</name>
</gene>
<dbReference type="Gene3D" id="3.40.50.300">
    <property type="entry name" value="P-loop containing nucleotide triphosphate hydrolases"/>
    <property type="match status" value="1"/>
</dbReference>
<organism evidence="1 2">
    <name type="scientific">Cerrena zonata</name>
    <dbReference type="NCBI Taxonomy" id="2478898"/>
    <lineage>
        <taxon>Eukaryota</taxon>
        <taxon>Fungi</taxon>
        <taxon>Dikarya</taxon>
        <taxon>Basidiomycota</taxon>
        <taxon>Agaricomycotina</taxon>
        <taxon>Agaricomycetes</taxon>
        <taxon>Polyporales</taxon>
        <taxon>Cerrenaceae</taxon>
        <taxon>Cerrena</taxon>
    </lineage>
</organism>
<dbReference type="Proteomes" id="UP001385951">
    <property type="component" value="Unassembled WGS sequence"/>
</dbReference>